<protein>
    <submittedName>
        <fullName evidence="8">RDD family protein</fullName>
    </submittedName>
</protein>
<proteinExistence type="predicted"/>
<feature type="domain" description="RDD" evidence="7">
    <location>
        <begin position="8"/>
        <end position="150"/>
    </location>
</feature>
<dbReference type="PANTHER" id="PTHR36115:SF4">
    <property type="entry name" value="MEMBRANE PROTEIN"/>
    <property type="match status" value="1"/>
</dbReference>
<name>A0ABT7VTB6_9GAMM</name>
<dbReference type="InterPro" id="IPR051791">
    <property type="entry name" value="Pra-immunoreactive"/>
</dbReference>
<feature type="transmembrane region" description="Helical" evidence="6">
    <location>
        <begin position="15"/>
        <end position="37"/>
    </location>
</feature>
<comment type="subcellular location">
    <subcellularLocation>
        <location evidence="1">Cell membrane</location>
        <topology evidence="1">Multi-pass membrane protein</topology>
    </subcellularLocation>
</comment>
<evidence type="ECO:0000256" key="4">
    <source>
        <dbReference type="ARBA" id="ARBA00022989"/>
    </source>
</evidence>
<evidence type="ECO:0000259" key="7">
    <source>
        <dbReference type="Pfam" id="PF06271"/>
    </source>
</evidence>
<dbReference type="PANTHER" id="PTHR36115">
    <property type="entry name" value="PROLINE-RICH ANTIGEN HOMOLOG-RELATED"/>
    <property type="match status" value="1"/>
</dbReference>
<keyword evidence="4 6" id="KW-1133">Transmembrane helix</keyword>
<evidence type="ECO:0000256" key="3">
    <source>
        <dbReference type="ARBA" id="ARBA00022692"/>
    </source>
</evidence>
<sequence length="171" mass="19442">MITPLTEYAGFWRRATAILIDLLWMLPLLLLLSYMIYGHQNADIQGDISKMIQQGEWQMLFAKHLWQAFLINAVLPIMLIILFWVGYGATPGKLLLDCEIVDAHSGLAITPKQALLRCIGYFVSVLLFLLGFLWIIIDKRKQGLHDKIAGTIVVMHDEATISLPQLENSHR</sequence>
<evidence type="ECO:0000313" key="8">
    <source>
        <dbReference type="EMBL" id="MDM8562802.1"/>
    </source>
</evidence>
<dbReference type="EMBL" id="JAUCGM010000297">
    <property type="protein sequence ID" value="MDM8562802.1"/>
    <property type="molecule type" value="Genomic_DNA"/>
</dbReference>
<evidence type="ECO:0000256" key="5">
    <source>
        <dbReference type="ARBA" id="ARBA00023136"/>
    </source>
</evidence>
<keyword evidence="5 6" id="KW-0472">Membrane</keyword>
<dbReference type="InterPro" id="IPR010432">
    <property type="entry name" value="RDD"/>
</dbReference>
<evidence type="ECO:0000256" key="1">
    <source>
        <dbReference type="ARBA" id="ARBA00004651"/>
    </source>
</evidence>
<dbReference type="Proteomes" id="UP001171945">
    <property type="component" value="Unassembled WGS sequence"/>
</dbReference>
<reference evidence="8" key="1">
    <citation type="submission" date="2023-06" db="EMBL/GenBank/DDBJ databases">
        <title>Uncultivated large filamentous bacteria from sulfidic sediments reveal new species and different genomic features in energy metabolism and defense.</title>
        <authorList>
            <person name="Fonseca A."/>
        </authorList>
    </citation>
    <scope>NUCLEOTIDE SEQUENCE</scope>
    <source>
        <strain evidence="8">HSG4</strain>
    </source>
</reference>
<evidence type="ECO:0000256" key="2">
    <source>
        <dbReference type="ARBA" id="ARBA00022475"/>
    </source>
</evidence>
<feature type="transmembrane region" description="Helical" evidence="6">
    <location>
        <begin position="114"/>
        <end position="137"/>
    </location>
</feature>
<organism evidence="8 9">
    <name type="scientific">Candidatus Marithioploca araucensis</name>
    <dbReference type="NCBI Taxonomy" id="70273"/>
    <lineage>
        <taxon>Bacteria</taxon>
        <taxon>Pseudomonadati</taxon>
        <taxon>Pseudomonadota</taxon>
        <taxon>Gammaproteobacteria</taxon>
        <taxon>Thiotrichales</taxon>
        <taxon>Thiotrichaceae</taxon>
        <taxon>Candidatus Marithioploca</taxon>
    </lineage>
</organism>
<evidence type="ECO:0000256" key="6">
    <source>
        <dbReference type="SAM" id="Phobius"/>
    </source>
</evidence>
<accession>A0ABT7VTB6</accession>
<dbReference type="Pfam" id="PF06271">
    <property type="entry name" value="RDD"/>
    <property type="match status" value="1"/>
</dbReference>
<feature type="transmembrane region" description="Helical" evidence="6">
    <location>
        <begin position="68"/>
        <end position="87"/>
    </location>
</feature>
<evidence type="ECO:0000313" key="9">
    <source>
        <dbReference type="Proteomes" id="UP001171945"/>
    </source>
</evidence>
<gene>
    <name evidence="8" type="ORF">QUF54_05550</name>
</gene>
<keyword evidence="2" id="KW-1003">Cell membrane</keyword>
<keyword evidence="3 6" id="KW-0812">Transmembrane</keyword>
<keyword evidence="9" id="KW-1185">Reference proteome</keyword>
<comment type="caution">
    <text evidence="8">The sequence shown here is derived from an EMBL/GenBank/DDBJ whole genome shotgun (WGS) entry which is preliminary data.</text>
</comment>